<dbReference type="InterPro" id="IPR001086">
    <property type="entry name" value="Preph_deHydtase"/>
</dbReference>
<dbReference type="InParanoid" id="A0A090M1Y7"/>
<dbReference type="InterPro" id="IPR002912">
    <property type="entry name" value="ACT_dom"/>
</dbReference>
<dbReference type="OrthoDB" id="2414662at2759"/>
<dbReference type="PROSITE" id="PS51671">
    <property type="entry name" value="ACT"/>
    <property type="match status" value="1"/>
</dbReference>
<dbReference type="PANTHER" id="PTHR21022:SF19">
    <property type="entry name" value="PREPHENATE DEHYDRATASE-RELATED"/>
    <property type="match status" value="1"/>
</dbReference>
<feature type="domain" description="Prephenate dehydratase" evidence="9">
    <location>
        <begin position="108"/>
        <end position="283"/>
    </location>
</feature>
<dbReference type="EMBL" id="CAID01000001">
    <property type="protein sequence ID" value="CEF96552.1"/>
    <property type="molecule type" value="Genomic_DNA"/>
</dbReference>
<evidence type="ECO:0000259" key="10">
    <source>
        <dbReference type="PROSITE" id="PS51671"/>
    </source>
</evidence>
<comment type="catalytic activity">
    <reaction evidence="7">
        <text>prephenate + H(+) = 3-phenylpyruvate + CO2 + H2O</text>
        <dbReference type="Rhea" id="RHEA:21648"/>
        <dbReference type="ChEBI" id="CHEBI:15377"/>
        <dbReference type="ChEBI" id="CHEBI:15378"/>
        <dbReference type="ChEBI" id="CHEBI:16526"/>
        <dbReference type="ChEBI" id="CHEBI:18005"/>
        <dbReference type="ChEBI" id="CHEBI:29934"/>
        <dbReference type="EC" id="4.2.1.51"/>
    </reaction>
</comment>
<dbReference type="SUPFAM" id="SSF53850">
    <property type="entry name" value="Periplasmic binding protein-like II"/>
    <property type="match status" value="1"/>
</dbReference>
<protein>
    <submittedName>
        <fullName evidence="11">Prephenate dehydratase, conserved site</fullName>
    </submittedName>
</protein>
<dbReference type="PROSITE" id="PS00858">
    <property type="entry name" value="PREPHENATE_DEHYDR_2"/>
    <property type="match status" value="1"/>
</dbReference>
<evidence type="ECO:0000256" key="2">
    <source>
        <dbReference type="ARBA" id="ARBA00004929"/>
    </source>
</evidence>
<feature type="region of interest" description="Disordered" evidence="8">
    <location>
        <begin position="30"/>
        <end position="58"/>
    </location>
</feature>
<keyword evidence="5" id="KW-0584">Phenylalanine biosynthesis</keyword>
<dbReference type="CDD" id="cd04905">
    <property type="entry name" value="ACT_CM-PDT"/>
    <property type="match status" value="1"/>
</dbReference>
<sequence length="392" mass="43453">MVQSQYRPRRAKPELYSVTRVSFALTPRATMRASTASATTSATSALRQTSSGSHRTRERRVNVARMRAKEFTRFAIDFTAHERRARSRGIVRSSVDPTVMSLKADSLRVAYQGVPGAYSEGAAVAAYEGCVTVPKEQFDDVYAATEAQEVDRAVLPFENSLGGSIHRNYDLILSHQLHVVGEVYYRVNHCLLGMPGQRIEDLTRAQSHPQALAQCEGYLMKKKMAREAVDDTAGAAKAISEGELMGVAAVASRRAADLYGLEVYDEAIQDDKSNVTRFLALSRDPIPPMETDVPYKTSIAVSLKEEPGALFKALACFSLRNINMTKIESRPLRTNPVTSAGARSSMQFTYLFYIDFEANIADEKMQNALRHLEETATFLRVLGSYPRDCSQL</sequence>
<feature type="compositionally biased region" description="Low complexity" evidence="8">
    <location>
        <begin position="30"/>
        <end position="51"/>
    </location>
</feature>
<dbReference type="CDD" id="cd13631">
    <property type="entry name" value="PBP2_Ct-PDT_like"/>
    <property type="match status" value="1"/>
</dbReference>
<evidence type="ECO:0000256" key="7">
    <source>
        <dbReference type="ARBA" id="ARBA00047848"/>
    </source>
</evidence>
<dbReference type="AlphaFoldDB" id="A0A090M1Y7"/>
<dbReference type="FunFam" id="3.30.70.260:FF:000012">
    <property type="entry name" value="Prephenate dehydratase"/>
    <property type="match status" value="1"/>
</dbReference>
<keyword evidence="3" id="KW-0028">Amino-acid biosynthesis</keyword>
<dbReference type="InterPro" id="IPR018528">
    <property type="entry name" value="Preph_deHydtase_CS"/>
</dbReference>
<dbReference type="InterPro" id="IPR045865">
    <property type="entry name" value="ACT-like_dom_sf"/>
</dbReference>
<dbReference type="GeneID" id="9834994"/>
<gene>
    <name evidence="11" type="ORF">OT_ostta01g01230</name>
</gene>
<evidence type="ECO:0000256" key="1">
    <source>
        <dbReference type="ARBA" id="ARBA00004741"/>
    </source>
</evidence>
<dbReference type="Gene3D" id="3.40.190.10">
    <property type="entry name" value="Periplasmic binding protein-like II"/>
    <property type="match status" value="2"/>
</dbReference>
<dbReference type="NCBIfam" id="NF008865">
    <property type="entry name" value="PRK11898.1"/>
    <property type="match status" value="1"/>
</dbReference>
<name>A0A090M1Y7_OSTTA</name>
<dbReference type="RefSeq" id="XP_022838156.1">
    <property type="nucleotide sequence ID" value="XM_022985258.1"/>
</dbReference>
<dbReference type="GO" id="GO:0047769">
    <property type="term" value="F:arogenate dehydratase activity"/>
    <property type="evidence" value="ECO:0007669"/>
    <property type="project" value="TreeGrafter"/>
</dbReference>
<dbReference type="Pfam" id="PF00800">
    <property type="entry name" value="PDT"/>
    <property type="match status" value="1"/>
</dbReference>
<evidence type="ECO:0000259" key="9">
    <source>
        <dbReference type="PROSITE" id="PS51171"/>
    </source>
</evidence>
<accession>A0A090M1Y7</accession>
<evidence type="ECO:0000256" key="6">
    <source>
        <dbReference type="ARBA" id="ARBA00023239"/>
    </source>
</evidence>
<dbReference type="PANTHER" id="PTHR21022">
    <property type="entry name" value="PREPHENATE DEHYDRATASE P PROTEIN"/>
    <property type="match status" value="1"/>
</dbReference>
<evidence type="ECO:0000256" key="8">
    <source>
        <dbReference type="SAM" id="MobiDB-lite"/>
    </source>
</evidence>
<proteinExistence type="predicted"/>
<dbReference type="KEGG" id="ota:OT_ostta01g01230"/>
<comment type="caution">
    <text evidence="11">The sequence shown here is derived from an EMBL/GenBank/DDBJ whole genome shotgun (WGS) entry which is preliminary data.</text>
</comment>
<evidence type="ECO:0000256" key="5">
    <source>
        <dbReference type="ARBA" id="ARBA00023222"/>
    </source>
</evidence>
<dbReference type="PROSITE" id="PS51171">
    <property type="entry name" value="PREPHENATE_DEHYDR_3"/>
    <property type="match status" value="1"/>
</dbReference>
<reference evidence="12" key="1">
    <citation type="journal article" date="2006" name="Proc. Natl. Acad. Sci. U.S.A.">
        <title>Genome analysis of the smallest free-living eukaryote Ostreococcus tauri unveils many unique features.</title>
        <authorList>
            <person name="Derelle E."/>
            <person name="Ferraz C."/>
            <person name="Rombauts S."/>
            <person name="Rouze P."/>
            <person name="Worden A.Z."/>
            <person name="Robbens S."/>
            <person name="Partensky F."/>
            <person name="Degroeve S."/>
            <person name="Echeynie S."/>
            <person name="Cooke R."/>
            <person name="Saeys Y."/>
            <person name="Wuyts J."/>
            <person name="Jabbari K."/>
            <person name="Bowler C."/>
            <person name="Panaud O."/>
            <person name="Piegu B."/>
            <person name="Ball S.G."/>
            <person name="Ral J.-P."/>
            <person name="Bouget F.-Y."/>
            <person name="Piganeau G."/>
            <person name="De Baets B."/>
            <person name="Picard A."/>
            <person name="Delseny M."/>
            <person name="Demaille J."/>
            <person name="Van de Peer Y."/>
            <person name="Moreau H."/>
        </authorList>
    </citation>
    <scope>NUCLEOTIDE SEQUENCE [LARGE SCALE GENOMIC DNA]</scope>
    <source>
        <strain evidence="12">OTTH 0595 / CCAP 157/2 / RCC745</strain>
    </source>
</reference>
<keyword evidence="12" id="KW-1185">Reference proteome</keyword>
<organism evidence="11 12">
    <name type="scientific">Ostreococcus tauri</name>
    <name type="common">Marine green alga</name>
    <dbReference type="NCBI Taxonomy" id="70448"/>
    <lineage>
        <taxon>Eukaryota</taxon>
        <taxon>Viridiplantae</taxon>
        <taxon>Chlorophyta</taxon>
        <taxon>Mamiellophyceae</taxon>
        <taxon>Mamiellales</taxon>
        <taxon>Bathycoccaceae</taxon>
        <taxon>Ostreococcus</taxon>
    </lineage>
</organism>
<dbReference type="UniPathway" id="UPA00121">
    <property type="reaction ID" value="UER00344"/>
</dbReference>
<evidence type="ECO:0000313" key="11">
    <source>
        <dbReference type="EMBL" id="CEF96552.1"/>
    </source>
</evidence>
<evidence type="ECO:0000256" key="4">
    <source>
        <dbReference type="ARBA" id="ARBA00023141"/>
    </source>
</evidence>
<keyword evidence="4" id="KW-0057">Aromatic amino acid biosynthesis</keyword>
<dbReference type="GO" id="GO:0009507">
    <property type="term" value="C:chloroplast"/>
    <property type="evidence" value="ECO:0007669"/>
    <property type="project" value="TreeGrafter"/>
</dbReference>
<comment type="pathway">
    <text evidence="1">Amino-acid biosynthesis; L-phenylalanine biosynthesis; phenylpyruvate from prephenate: step 1/1.</text>
</comment>
<evidence type="ECO:0000313" key="12">
    <source>
        <dbReference type="Proteomes" id="UP000009170"/>
    </source>
</evidence>
<dbReference type="GO" id="GO:0004664">
    <property type="term" value="F:prephenate dehydratase activity"/>
    <property type="evidence" value="ECO:0007669"/>
    <property type="project" value="UniProtKB-EC"/>
</dbReference>
<dbReference type="SUPFAM" id="SSF55021">
    <property type="entry name" value="ACT-like"/>
    <property type="match status" value="1"/>
</dbReference>
<feature type="domain" description="ACT" evidence="10">
    <location>
        <begin position="298"/>
        <end position="386"/>
    </location>
</feature>
<keyword evidence="6" id="KW-0456">Lyase</keyword>
<dbReference type="Gene3D" id="3.30.70.260">
    <property type="match status" value="1"/>
</dbReference>
<dbReference type="STRING" id="70448.A0A090M1Y7"/>
<reference evidence="11 12" key="2">
    <citation type="journal article" date="2014" name="BMC Genomics">
        <title>An improved genome of the model marine alga Ostreococcus tauri unfolds by assessing Illumina de novo assemblies.</title>
        <authorList>
            <person name="Blanc-Mathieu R."/>
            <person name="Verhelst B."/>
            <person name="Derelle E."/>
            <person name="Rombauts S."/>
            <person name="Bouget F.Y."/>
            <person name="Carre I."/>
            <person name="Chateau A."/>
            <person name="Eyre-Walker A."/>
            <person name="Grimsley N."/>
            <person name="Moreau H."/>
            <person name="Piegu B."/>
            <person name="Rivals E."/>
            <person name="Schackwitz W."/>
            <person name="Van de Peer Y."/>
            <person name="Piganeau G."/>
        </authorList>
    </citation>
    <scope>NUCLEOTIDE SEQUENCE [LARGE SCALE GENOMIC DNA]</scope>
    <source>
        <strain evidence="12">OTTH 0595 / CCAP 157/2 / RCC745</strain>
    </source>
</reference>
<dbReference type="FunCoup" id="A0A090M1Y7">
    <property type="interactions" value="577"/>
</dbReference>
<evidence type="ECO:0000256" key="3">
    <source>
        <dbReference type="ARBA" id="ARBA00022605"/>
    </source>
</evidence>
<comment type="pathway">
    <text evidence="2">Amino-acid biosynthesis; L-phenylalanine biosynthesis; L-phenylalanine from L-arogenate: step 1/1.</text>
</comment>
<dbReference type="GO" id="GO:0009094">
    <property type="term" value="P:L-phenylalanine biosynthetic process"/>
    <property type="evidence" value="ECO:0007669"/>
    <property type="project" value="UniProtKB-UniPathway"/>
</dbReference>
<dbReference type="Proteomes" id="UP000009170">
    <property type="component" value="Unassembled WGS sequence"/>
</dbReference>